<dbReference type="AlphaFoldDB" id="A0A411YG34"/>
<reference evidence="3 4" key="1">
    <citation type="submission" date="2019-01" db="EMBL/GenBank/DDBJ databases">
        <title>Egibacter rhizosphaerae EGI 80759T.</title>
        <authorList>
            <person name="Chen D.-D."/>
            <person name="Tian Y."/>
            <person name="Jiao J.-Y."/>
            <person name="Zhang X.-T."/>
            <person name="Zhang Y.-G."/>
            <person name="Zhang Y."/>
            <person name="Xiao M."/>
            <person name="Shu W.-S."/>
            <person name="Li W.-J."/>
        </authorList>
    </citation>
    <scope>NUCLEOTIDE SEQUENCE [LARGE SCALE GENOMIC DNA]</scope>
    <source>
        <strain evidence="3 4">EGI 80759</strain>
    </source>
</reference>
<dbReference type="KEGG" id="erz:ER308_11575"/>
<keyword evidence="2" id="KW-0812">Transmembrane</keyword>
<proteinExistence type="predicted"/>
<feature type="transmembrane region" description="Helical" evidence="2">
    <location>
        <begin position="39"/>
        <end position="59"/>
    </location>
</feature>
<feature type="compositionally biased region" description="Acidic residues" evidence="1">
    <location>
        <begin position="93"/>
        <end position="120"/>
    </location>
</feature>
<evidence type="ECO:0000313" key="4">
    <source>
        <dbReference type="Proteomes" id="UP000291469"/>
    </source>
</evidence>
<keyword evidence="2" id="KW-1133">Transmembrane helix</keyword>
<feature type="region of interest" description="Disordered" evidence="1">
    <location>
        <begin position="74"/>
        <end position="140"/>
    </location>
</feature>
<evidence type="ECO:0000256" key="1">
    <source>
        <dbReference type="SAM" id="MobiDB-lite"/>
    </source>
</evidence>
<feature type="compositionally biased region" description="Basic and acidic residues" evidence="1">
    <location>
        <begin position="28"/>
        <end position="41"/>
    </location>
</feature>
<dbReference type="Proteomes" id="UP000291469">
    <property type="component" value="Chromosome"/>
</dbReference>
<dbReference type="EMBL" id="CP036402">
    <property type="protein sequence ID" value="QBI20139.1"/>
    <property type="molecule type" value="Genomic_DNA"/>
</dbReference>
<feature type="region of interest" description="Disordered" evidence="1">
    <location>
        <begin position="14"/>
        <end position="41"/>
    </location>
</feature>
<accession>A0A411YG34</accession>
<evidence type="ECO:0000313" key="3">
    <source>
        <dbReference type="EMBL" id="QBI20139.1"/>
    </source>
</evidence>
<protein>
    <submittedName>
        <fullName evidence="3">Uncharacterized protein</fullName>
    </submittedName>
</protein>
<evidence type="ECO:0000256" key="2">
    <source>
        <dbReference type="SAM" id="Phobius"/>
    </source>
</evidence>
<name>A0A411YG34_9ACTN</name>
<gene>
    <name evidence="3" type="ORF">ER308_11575</name>
</gene>
<keyword evidence="4" id="KW-1185">Reference proteome</keyword>
<sequence>MGEQESERLRALLRTRAQGVSASPDAVDDVRRRARRQDAVRRGGTAIVALAVLAVALPVGAAQLPMGDEGAVVLDDEPSAAGQVEGQAPPDEPREDDGDGANAEADEDGTGDTEPAEDGDGAGAHDAPASDAGDTDTPLAEWEPETCTDEAAGLEIRYPGDWETAELVDGTPCRLFDPEPIDVGEQATDDVDAAVVVDVLADDLDTFLERRGTEGAEVEHAEFEGREAVRIADEVADGGLLPQGTETLTWAVALDGDTTVVLSASDHPDRATFEAAREIVDGMAASVRPQRDAEEEAGCSAEDVERVAPAERDALPEPAAQTRTAILEASRACDVERLAELASAERFVATEGLHDPDPASTWRALEREGAEPLALLADLLAGPPAQVRQDGEIRYEWPLAFSYGSWDDIPAEEREAAQAHFDDEEIAHFRERRGTYLGTRVTITAEGEWIAFAPGEEAPGEEAPGEEAP</sequence>
<organism evidence="3 4">
    <name type="scientific">Egibacter rhizosphaerae</name>
    <dbReference type="NCBI Taxonomy" id="1670831"/>
    <lineage>
        <taxon>Bacteria</taxon>
        <taxon>Bacillati</taxon>
        <taxon>Actinomycetota</taxon>
        <taxon>Nitriliruptoria</taxon>
        <taxon>Egibacterales</taxon>
        <taxon>Egibacteraceae</taxon>
        <taxon>Egibacter</taxon>
    </lineage>
</organism>
<dbReference type="RefSeq" id="WP_131155136.1">
    <property type="nucleotide sequence ID" value="NZ_CP036402.1"/>
</dbReference>
<keyword evidence="2" id="KW-0472">Membrane</keyword>